<reference evidence="4" key="1">
    <citation type="journal article" date="2020" name="Stud. Mycol.">
        <title>101 Dothideomycetes genomes: a test case for predicting lifestyles and emergence of pathogens.</title>
        <authorList>
            <person name="Haridas S."/>
            <person name="Albert R."/>
            <person name="Binder M."/>
            <person name="Bloem J."/>
            <person name="Labutti K."/>
            <person name="Salamov A."/>
            <person name="Andreopoulos B."/>
            <person name="Baker S."/>
            <person name="Barry K."/>
            <person name="Bills G."/>
            <person name="Bluhm B."/>
            <person name="Cannon C."/>
            <person name="Castanera R."/>
            <person name="Culley D."/>
            <person name="Daum C."/>
            <person name="Ezra D."/>
            <person name="Gonzalez J."/>
            <person name="Henrissat B."/>
            <person name="Kuo A."/>
            <person name="Liang C."/>
            <person name="Lipzen A."/>
            <person name="Lutzoni F."/>
            <person name="Magnuson J."/>
            <person name="Mondo S."/>
            <person name="Nolan M."/>
            <person name="Ohm R."/>
            <person name="Pangilinan J."/>
            <person name="Park H.-J."/>
            <person name="Ramirez L."/>
            <person name="Alfaro M."/>
            <person name="Sun H."/>
            <person name="Tritt A."/>
            <person name="Yoshinaga Y."/>
            <person name="Zwiers L.-H."/>
            <person name="Turgeon B."/>
            <person name="Goodwin S."/>
            <person name="Spatafora J."/>
            <person name="Crous P."/>
            <person name="Grigoriev I."/>
        </authorList>
    </citation>
    <scope>NUCLEOTIDE SEQUENCE</scope>
    <source>
        <strain evidence="4">CBS 133067</strain>
    </source>
</reference>
<dbReference type="SUPFAM" id="SSF56601">
    <property type="entry name" value="beta-lactamase/transpeptidase-like"/>
    <property type="match status" value="1"/>
</dbReference>
<gene>
    <name evidence="4" type="ORF">NA57DRAFT_53131</name>
</gene>
<dbReference type="PANTHER" id="PTHR22935:SF97">
    <property type="entry name" value="BETA-LACTAMASE-RELATED DOMAIN-CONTAINING PROTEIN"/>
    <property type="match status" value="1"/>
</dbReference>
<dbReference type="InterPro" id="IPR058664">
    <property type="entry name" value="ARB_00930-like_C"/>
</dbReference>
<organism evidence="4 5">
    <name type="scientific">Rhizodiscina lignyota</name>
    <dbReference type="NCBI Taxonomy" id="1504668"/>
    <lineage>
        <taxon>Eukaryota</taxon>
        <taxon>Fungi</taxon>
        <taxon>Dikarya</taxon>
        <taxon>Ascomycota</taxon>
        <taxon>Pezizomycotina</taxon>
        <taxon>Dothideomycetes</taxon>
        <taxon>Pleosporomycetidae</taxon>
        <taxon>Aulographales</taxon>
        <taxon>Rhizodiscinaceae</taxon>
        <taxon>Rhizodiscina</taxon>
    </lineage>
</organism>
<dbReference type="AlphaFoldDB" id="A0A9P4MAF3"/>
<feature type="domain" description="Beta-lactamase-like ARB-00930-like C-terminal" evidence="3">
    <location>
        <begin position="437"/>
        <end position="580"/>
    </location>
</feature>
<feature type="signal peptide" evidence="1">
    <location>
        <begin position="1"/>
        <end position="18"/>
    </location>
</feature>
<dbReference type="InterPro" id="IPR051478">
    <property type="entry name" value="Beta-lactamase-like_AB/R"/>
</dbReference>
<dbReference type="Pfam" id="PF00144">
    <property type="entry name" value="Beta-lactamase"/>
    <property type="match status" value="1"/>
</dbReference>
<name>A0A9P4MAF3_9PEZI</name>
<dbReference type="Gene3D" id="3.40.710.10">
    <property type="entry name" value="DD-peptidase/beta-lactamase superfamily"/>
    <property type="match status" value="1"/>
</dbReference>
<keyword evidence="1" id="KW-0732">Signal</keyword>
<proteinExistence type="predicted"/>
<feature type="chain" id="PRO_5040105614" evidence="1">
    <location>
        <begin position="19"/>
        <end position="581"/>
    </location>
</feature>
<dbReference type="EMBL" id="ML978122">
    <property type="protein sequence ID" value="KAF2103616.1"/>
    <property type="molecule type" value="Genomic_DNA"/>
</dbReference>
<evidence type="ECO:0000256" key="1">
    <source>
        <dbReference type="SAM" id="SignalP"/>
    </source>
</evidence>
<dbReference type="PANTHER" id="PTHR22935">
    <property type="entry name" value="PENICILLIN-BINDING PROTEIN"/>
    <property type="match status" value="1"/>
</dbReference>
<evidence type="ECO:0000313" key="5">
    <source>
        <dbReference type="Proteomes" id="UP000799772"/>
    </source>
</evidence>
<dbReference type="Proteomes" id="UP000799772">
    <property type="component" value="Unassembled WGS sequence"/>
</dbReference>
<dbReference type="OrthoDB" id="10250282at2759"/>
<evidence type="ECO:0000259" key="2">
    <source>
        <dbReference type="Pfam" id="PF00144"/>
    </source>
</evidence>
<keyword evidence="5" id="KW-1185">Reference proteome</keyword>
<sequence length="581" mass="62105">MFSRVCIAASLWSLLTSAQTGQVCPLLGPIYPPPAHPSTSKEFGLAQQNTQTVLNDALLTGSTKFGPLDNTTISFSIQGFSLENDSPIFDYNFAAPGLNGSLTSGTLDSSTTYRIGSMSKLLTVYTLLRSSGFSDFSQSITKFVPELAKQSCSKEDDLDKVCWGDVTVGALASHMAGILREYALSDLAVADGSLTQYGFPVLNPSAVPSCGYPNPKPCSRQEFFNGLAAFHPVFPPFTTPVYSNVAFQLLGYAIESVTGRSFNDVLTTEVLKPLGASSTSLALPRNYTNAIIPFNATVSGWDADAADEGPAGGMYSTTSDFSKIGRSILNFTLLGASMTRAWMKPLTHTSSLTFSVGAPWEIIRVSLPLQRNSTSTRIVDLYTKSGNIGLYSAIVVLSPDHNFGFTILSTGVNSEQQVLILSNLLTDIWLPAFEAAAMEEANARFVGTYADPASQNDTFITVSFDRNVPGLGISEWKSRGVDIKAAYLLLQNAPSNSTLSISLYPTGLGDSLDVGFRATLDVLPETDTIGAFSTKCTDWAAVDGAAYGKVGIDEFVFGLDKCDGKAASLSPRVLRQKLVRV</sequence>
<dbReference type="Pfam" id="PF26335">
    <property type="entry name" value="ARB_00930_C"/>
    <property type="match status" value="1"/>
</dbReference>
<evidence type="ECO:0000313" key="4">
    <source>
        <dbReference type="EMBL" id="KAF2103616.1"/>
    </source>
</evidence>
<dbReference type="InterPro" id="IPR012338">
    <property type="entry name" value="Beta-lactam/transpept-like"/>
</dbReference>
<evidence type="ECO:0000259" key="3">
    <source>
        <dbReference type="Pfam" id="PF26335"/>
    </source>
</evidence>
<comment type="caution">
    <text evidence="4">The sequence shown here is derived from an EMBL/GenBank/DDBJ whole genome shotgun (WGS) entry which is preliminary data.</text>
</comment>
<dbReference type="InterPro" id="IPR001466">
    <property type="entry name" value="Beta-lactam-related"/>
</dbReference>
<protein>
    <submittedName>
        <fullName evidence="4">Beta-lactamase/transpeptidase-like protein</fullName>
    </submittedName>
</protein>
<accession>A0A9P4MAF3</accession>
<feature type="domain" description="Beta-lactamase-related" evidence="2">
    <location>
        <begin position="107"/>
        <end position="416"/>
    </location>
</feature>